<reference evidence="2" key="1">
    <citation type="submission" date="2018-06" db="EMBL/GenBank/DDBJ databases">
        <authorList>
            <person name="Zhirakovskaya E."/>
        </authorList>
    </citation>
    <scope>NUCLEOTIDE SEQUENCE</scope>
</reference>
<evidence type="ECO:0000259" key="1">
    <source>
        <dbReference type="Pfam" id="PF01656"/>
    </source>
</evidence>
<sequence length="209" mass="23219">MLTVVGNLKGGTGKSTVAFNLAVWLAHDKAGVKAFDLDPQCTLLDVNEVRIEDGYEPAFEVSTDLDELEVLAKDKTFKQPIIVDMSATNMPAMEKAISLADRILIPVQPSQADVWSTQRFLKIVRDNLNENNKTEVLGFINRADTHVGVRETEEAAQALQMMKGVKAMDIRLFQRTAYRRSFSEGLGVFELDPMGKASKEMKKLATLLD</sequence>
<evidence type="ECO:0000313" key="2">
    <source>
        <dbReference type="EMBL" id="VAW55266.1"/>
    </source>
</evidence>
<dbReference type="InterPro" id="IPR050678">
    <property type="entry name" value="DNA_Partitioning_ATPase"/>
</dbReference>
<feature type="domain" description="CobQ/CobB/MinD/ParA nucleotide binding" evidence="1">
    <location>
        <begin position="5"/>
        <end position="185"/>
    </location>
</feature>
<protein>
    <submittedName>
        <fullName evidence="2">ParA-like protein</fullName>
    </submittedName>
</protein>
<dbReference type="InterPro" id="IPR027417">
    <property type="entry name" value="P-loop_NTPase"/>
</dbReference>
<dbReference type="PANTHER" id="PTHR13696">
    <property type="entry name" value="P-LOOP CONTAINING NUCLEOSIDE TRIPHOSPHATE HYDROLASE"/>
    <property type="match status" value="1"/>
</dbReference>
<dbReference type="EMBL" id="UOFE01000048">
    <property type="protein sequence ID" value="VAW55266.1"/>
    <property type="molecule type" value="Genomic_DNA"/>
</dbReference>
<dbReference type="Gene3D" id="3.40.50.300">
    <property type="entry name" value="P-loop containing nucleotide triphosphate hydrolases"/>
    <property type="match status" value="1"/>
</dbReference>
<name>A0A3B0XF79_9ZZZZ</name>
<dbReference type="PANTHER" id="PTHR13696:SF96">
    <property type="entry name" value="COBQ_COBB_MIND_PARA NUCLEOTIDE BINDING DOMAIN-CONTAINING PROTEIN"/>
    <property type="match status" value="1"/>
</dbReference>
<dbReference type="Pfam" id="PF01656">
    <property type="entry name" value="CbiA"/>
    <property type="match status" value="1"/>
</dbReference>
<dbReference type="CDD" id="cd02042">
    <property type="entry name" value="ParAB_family"/>
    <property type="match status" value="1"/>
</dbReference>
<gene>
    <name evidence="2" type="ORF">MNBD_GAMMA05-2379</name>
</gene>
<dbReference type="InterPro" id="IPR002586">
    <property type="entry name" value="CobQ/CobB/MinD/ParA_Nub-bd_dom"/>
</dbReference>
<proteinExistence type="predicted"/>
<dbReference type="SUPFAM" id="SSF52540">
    <property type="entry name" value="P-loop containing nucleoside triphosphate hydrolases"/>
    <property type="match status" value="1"/>
</dbReference>
<organism evidence="2">
    <name type="scientific">hydrothermal vent metagenome</name>
    <dbReference type="NCBI Taxonomy" id="652676"/>
    <lineage>
        <taxon>unclassified sequences</taxon>
        <taxon>metagenomes</taxon>
        <taxon>ecological metagenomes</taxon>
    </lineage>
</organism>
<dbReference type="AlphaFoldDB" id="A0A3B0XF79"/>
<accession>A0A3B0XF79</accession>
<dbReference type="PIRSF" id="PIRSF009320">
    <property type="entry name" value="Nuc_binding_HP_1000"/>
    <property type="match status" value="1"/>
</dbReference>